<dbReference type="Gene3D" id="3.40.50.620">
    <property type="entry name" value="HUPs"/>
    <property type="match status" value="1"/>
</dbReference>
<keyword evidence="2" id="KW-0819">tRNA processing</keyword>
<dbReference type="GO" id="GO:0000049">
    <property type="term" value="F:tRNA binding"/>
    <property type="evidence" value="ECO:0007669"/>
    <property type="project" value="InterPro"/>
</dbReference>
<dbReference type="GO" id="GO:0005829">
    <property type="term" value="C:cytosol"/>
    <property type="evidence" value="ECO:0007669"/>
    <property type="project" value="TreeGrafter"/>
</dbReference>
<organism evidence="3 4">
    <name type="scientific">Actinidia rufa</name>
    <dbReference type="NCBI Taxonomy" id="165716"/>
    <lineage>
        <taxon>Eukaryota</taxon>
        <taxon>Viridiplantae</taxon>
        <taxon>Streptophyta</taxon>
        <taxon>Embryophyta</taxon>
        <taxon>Tracheophyta</taxon>
        <taxon>Spermatophyta</taxon>
        <taxon>Magnoliopsida</taxon>
        <taxon>eudicotyledons</taxon>
        <taxon>Gunneridae</taxon>
        <taxon>Pentapetalae</taxon>
        <taxon>asterids</taxon>
        <taxon>Ericales</taxon>
        <taxon>Actinidiaceae</taxon>
        <taxon>Actinidia</taxon>
    </lineage>
</organism>
<keyword evidence="4" id="KW-1185">Reference proteome</keyword>
<gene>
    <name evidence="3" type="ORF">Acr_11g0005210</name>
</gene>
<proteinExistence type="predicted"/>
<dbReference type="Proteomes" id="UP000585474">
    <property type="component" value="Unassembled WGS sequence"/>
</dbReference>
<dbReference type="EMBL" id="BJWL01000011">
    <property type="protein sequence ID" value="GFY96215.1"/>
    <property type="molecule type" value="Genomic_DNA"/>
</dbReference>
<evidence type="ECO:0000256" key="2">
    <source>
        <dbReference type="ARBA" id="ARBA00022694"/>
    </source>
</evidence>
<dbReference type="GO" id="GO:0016783">
    <property type="term" value="F:sulfurtransferase activity"/>
    <property type="evidence" value="ECO:0007669"/>
    <property type="project" value="TreeGrafter"/>
</dbReference>
<dbReference type="InterPro" id="IPR014729">
    <property type="entry name" value="Rossmann-like_a/b/a_fold"/>
</dbReference>
<sequence>MACGSGGSCQSGCYKGEEEDQHSQKKESANGVATSGDDVNNQDLCVKCKSNETIATANPAAAAIASGGDGGRFCAECFRSNLFGKFRFAVTSNAMISPSDNALVAFSGGTSSRNAIYVLDLNAAFGELGEKDKRIPFYHVGDGHDRLKELVNAVSDVTGKDDLLLHLRMLSLQKIARQNGYTKLVLGSCTSMIACHVLAATVKGSLNVVKVLHNPHSGINGLVSSFVKLLQGANTRLLAFRQRRWYLNLLFAHHQHFFFAVNGLLALDTLLDDALEKGAKAKADKISLKFRYCYKQL</sequence>
<evidence type="ECO:0000313" key="3">
    <source>
        <dbReference type="EMBL" id="GFY96215.1"/>
    </source>
</evidence>
<dbReference type="PANTHER" id="PTHR20882:SF14">
    <property type="entry name" value="CYTOPLASMIC TRNA 2-THIOLATION PROTEIN 2"/>
    <property type="match status" value="1"/>
</dbReference>
<dbReference type="AlphaFoldDB" id="A0A7J0FC12"/>
<accession>A0A7J0FC12</accession>
<dbReference type="PANTHER" id="PTHR20882">
    <property type="entry name" value="CYTOPLASMIC TRNA 2-THIOLATION PROTEIN 2"/>
    <property type="match status" value="1"/>
</dbReference>
<name>A0A7J0FC12_9ERIC</name>
<reference evidence="3 4" key="1">
    <citation type="submission" date="2019-07" db="EMBL/GenBank/DDBJ databases">
        <title>De Novo Assembly of kiwifruit Actinidia rufa.</title>
        <authorList>
            <person name="Sugita-Konishi S."/>
            <person name="Sato K."/>
            <person name="Mori E."/>
            <person name="Abe Y."/>
            <person name="Kisaki G."/>
            <person name="Hamano K."/>
            <person name="Suezawa K."/>
            <person name="Otani M."/>
            <person name="Fukuda T."/>
            <person name="Manabe T."/>
            <person name="Gomi K."/>
            <person name="Tabuchi M."/>
            <person name="Akimitsu K."/>
            <person name="Kataoka I."/>
        </authorList>
    </citation>
    <scope>NUCLEOTIDE SEQUENCE [LARGE SCALE GENOMIC DNA]</scope>
    <source>
        <strain evidence="4">cv. Fuchu</strain>
    </source>
</reference>
<keyword evidence="1" id="KW-0963">Cytoplasm</keyword>
<dbReference type="GO" id="GO:0002143">
    <property type="term" value="P:tRNA wobble position uridine thiolation"/>
    <property type="evidence" value="ECO:0007669"/>
    <property type="project" value="TreeGrafter"/>
</dbReference>
<evidence type="ECO:0008006" key="5">
    <source>
        <dbReference type="Google" id="ProtNLM"/>
    </source>
</evidence>
<dbReference type="OrthoDB" id="25129at2759"/>
<protein>
    <recommendedName>
        <fullName evidence="5">Cytoplasmic tRNA 2-thiolation protein 2</fullName>
    </recommendedName>
</protein>
<dbReference type="InterPro" id="IPR019407">
    <property type="entry name" value="CTU2"/>
</dbReference>
<comment type="caution">
    <text evidence="3">The sequence shown here is derived from an EMBL/GenBank/DDBJ whole genome shotgun (WGS) entry which is preliminary data.</text>
</comment>
<evidence type="ECO:0000313" key="4">
    <source>
        <dbReference type="Proteomes" id="UP000585474"/>
    </source>
</evidence>
<evidence type="ECO:0000256" key="1">
    <source>
        <dbReference type="ARBA" id="ARBA00022490"/>
    </source>
</evidence>